<comment type="subcellular location">
    <subcellularLocation>
        <location evidence="1">Cell envelope</location>
    </subcellularLocation>
</comment>
<evidence type="ECO:0000313" key="9">
    <source>
        <dbReference type="Proteomes" id="UP000199005"/>
    </source>
</evidence>
<dbReference type="PANTHER" id="PTHR30532:SF1">
    <property type="entry name" value="IRON(3+)-HYDROXAMATE-BINDING PROTEIN FHUD"/>
    <property type="match status" value="1"/>
</dbReference>
<reference evidence="8 9" key="1">
    <citation type="submission" date="2016-10" db="EMBL/GenBank/DDBJ databases">
        <authorList>
            <person name="de Groot N.N."/>
        </authorList>
    </citation>
    <scope>NUCLEOTIDE SEQUENCE [LARGE SCALE GENOMIC DNA]</scope>
    <source>
        <strain evidence="8 9">DSM 1041</strain>
    </source>
</reference>
<organism evidence="8 9">
    <name type="scientific">Azotobacter beijerinckii</name>
    <dbReference type="NCBI Taxonomy" id="170623"/>
    <lineage>
        <taxon>Bacteria</taxon>
        <taxon>Pseudomonadati</taxon>
        <taxon>Pseudomonadota</taxon>
        <taxon>Gammaproteobacteria</taxon>
        <taxon>Pseudomonadales</taxon>
        <taxon>Pseudomonadaceae</taxon>
        <taxon>Azotobacter</taxon>
    </lineage>
</organism>
<proteinExistence type="inferred from homology"/>
<keyword evidence="4" id="KW-0408">Iron</keyword>
<dbReference type="PROSITE" id="PS50983">
    <property type="entry name" value="FE_B12_PBP"/>
    <property type="match status" value="1"/>
</dbReference>
<dbReference type="GO" id="GO:1901678">
    <property type="term" value="P:iron coordination entity transport"/>
    <property type="evidence" value="ECO:0007669"/>
    <property type="project" value="UniProtKB-ARBA"/>
</dbReference>
<evidence type="ECO:0000313" key="8">
    <source>
        <dbReference type="EMBL" id="SEI44259.1"/>
    </source>
</evidence>
<evidence type="ECO:0000256" key="6">
    <source>
        <dbReference type="SAM" id="SignalP"/>
    </source>
</evidence>
<accession>A0A1H6QKP5</accession>
<dbReference type="InterPro" id="IPR002491">
    <property type="entry name" value="ABC_transptr_periplasmic_BD"/>
</dbReference>
<feature type="chain" id="PRO_5011519478" evidence="6">
    <location>
        <begin position="19"/>
        <end position="292"/>
    </location>
</feature>
<keyword evidence="4" id="KW-0406">Ion transport</keyword>
<dbReference type="EMBL" id="FNYO01000004">
    <property type="protein sequence ID" value="SEI44259.1"/>
    <property type="molecule type" value="Genomic_DNA"/>
</dbReference>
<gene>
    <name evidence="8" type="ORF">SAMN04244579_00486</name>
</gene>
<keyword evidence="5 6" id="KW-0732">Signal</keyword>
<dbReference type="NCBIfam" id="NF007864">
    <property type="entry name" value="PRK10576.1"/>
    <property type="match status" value="1"/>
</dbReference>
<dbReference type="Pfam" id="PF01497">
    <property type="entry name" value="Peripla_BP_2"/>
    <property type="match status" value="1"/>
</dbReference>
<dbReference type="InterPro" id="IPR051313">
    <property type="entry name" value="Bact_iron-sidero_bind"/>
</dbReference>
<dbReference type="PRINTS" id="PR01715">
    <property type="entry name" value="FERRIBNDNGPP"/>
</dbReference>
<dbReference type="CDD" id="cd01146">
    <property type="entry name" value="FhuD"/>
    <property type="match status" value="1"/>
</dbReference>
<dbReference type="Proteomes" id="UP000199005">
    <property type="component" value="Unassembled WGS sequence"/>
</dbReference>
<dbReference type="Gene3D" id="3.40.50.1980">
    <property type="entry name" value="Nitrogenase molybdenum iron protein domain"/>
    <property type="match status" value="2"/>
</dbReference>
<evidence type="ECO:0000256" key="5">
    <source>
        <dbReference type="ARBA" id="ARBA00022729"/>
    </source>
</evidence>
<feature type="signal peptide" evidence="6">
    <location>
        <begin position="1"/>
        <end position="18"/>
    </location>
</feature>
<dbReference type="STRING" id="170623.SAMN04244579_00486"/>
<keyword evidence="4" id="KW-0410">Iron transport</keyword>
<dbReference type="AlphaFoldDB" id="A0A1H6QKP5"/>
<sequence>MRALFAALLLALATPLPAAPPQRIATVDWGLAETLLGLGVTPVGVAQLDGYRRWVGEPALPAEVVDLGLRVEPNLELLAELKPELILISPQFENARARLERIAPVQSLALFTPDGEAYSGAQRVVRELAALLGREAAGEALIARVDARLAAVRARLAERPQPPLYVVGFLDARHVRLFGAQSLYQGVLDRVGLQNAWRGRTNDWGFAQVGIERLAERPEAALLYLEPLPPDAARGLAASPLWQRLPLVRAGRAHALPPVWSFNGLLAAERFAGLLEAQLTAIPSPAPDRSQP</sequence>
<feature type="domain" description="Fe/B12 periplasmic-binding" evidence="7">
    <location>
        <begin position="23"/>
        <end position="283"/>
    </location>
</feature>
<evidence type="ECO:0000259" key="7">
    <source>
        <dbReference type="PROSITE" id="PS50983"/>
    </source>
</evidence>
<evidence type="ECO:0000256" key="4">
    <source>
        <dbReference type="ARBA" id="ARBA00022496"/>
    </source>
</evidence>
<dbReference type="SUPFAM" id="SSF53807">
    <property type="entry name" value="Helical backbone' metal receptor"/>
    <property type="match status" value="1"/>
</dbReference>
<protein>
    <submittedName>
        <fullName evidence="8">Iron complex transport system substrate-binding protein</fullName>
    </submittedName>
</protein>
<dbReference type="RefSeq" id="WP_175559703.1">
    <property type="nucleotide sequence ID" value="NZ_FNYO01000004.1"/>
</dbReference>
<evidence type="ECO:0000256" key="1">
    <source>
        <dbReference type="ARBA" id="ARBA00004196"/>
    </source>
</evidence>
<name>A0A1H6QKP5_9GAMM</name>
<dbReference type="GO" id="GO:0030288">
    <property type="term" value="C:outer membrane-bounded periplasmic space"/>
    <property type="evidence" value="ECO:0007669"/>
    <property type="project" value="TreeGrafter"/>
</dbReference>
<dbReference type="PANTHER" id="PTHR30532">
    <property type="entry name" value="IRON III DICITRATE-BINDING PERIPLASMIC PROTEIN"/>
    <property type="match status" value="1"/>
</dbReference>
<evidence type="ECO:0000256" key="3">
    <source>
        <dbReference type="ARBA" id="ARBA00022448"/>
    </source>
</evidence>
<keyword evidence="3" id="KW-0813">Transport</keyword>
<comment type="similarity">
    <text evidence="2">Belongs to the bacterial solute-binding protein 8 family.</text>
</comment>
<evidence type="ECO:0000256" key="2">
    <source>
        <dbReference type="ARBA" id="ARBA00008814"/>
    </source>
</evidence>